<organism evidence="1 2">
    <name type="scientific">Romanomermis culicivorax</name>
    <name type="common">Nematode worm</name>
    <dbReference type="NCBI Taxonomy" id="13658"/>
    <lineage>
        <taxon>Eukaryota</taxon>
        <taxon>Metazoa</taxon>
        <taxon>Ecdysozoa</taxon>
        <taxon>Nematoda</taxon>
        <taxon>Enoplea</taxon>
        <taxon>Dorylaimia</taxon>
        <taxon>Mermithida</taxon>
        <taxon>Mermithoidea</taxon>
        <taxon>Mermithidae</taxon>
        <taxon>Romanomermis</taxon>
    </lineage>
</organism>
<dbReference type="AlphaFoldDB" id="A0A915KU43"/>
<evidence type="ECO:0000313" key="2">
    <source>
        <dbReference type="WBParaSite" id="nRc.2.0.1.t42441-RA"/>
    </source>
</evidence>
<protein>
    <submittedName>
        <fullName evidence="2">Uncharacterized protein</fullName>
    </submittedName>
</protein>
<proteinExistence type="predicted"/>
<dbReference type="Proteomes" id="UP000887565">
    <property type="component" value="Unplaced"/>
</dbReference>
<name>A0A915KU43_ROMCU</name>
<evidence type="ECO:0000313" key="1">
    <source>
        <dbReference type="Proteomes" id="UP000887565"/>
    </source>
</evidence>
<keyword evidence="1" id="KW-1185">Reference proteome</keyword>
<dbReference type="WBParaSite" id="nRc.2.0.1.t42441-RA">
    <property type="protein sequence ID" value="nRc.2.0.1.t42441-RA"/>
    <property type="gene ID" value="nRc.2.0.1.g42441"/>
</dbReference>
<reference evidence="2" key="1">
    <citation type="submission" date="2022-11" db="UniProtKB">
        <authorList>
            <consortium name="WormBaseParasite"/>
        </authorList>
    </citation>
    <scope>IDENTIFICATION</scope>
</reference>
<accession>A0A915KU43</accession>
<sequence length="316" mass="36917">MSKKGRKNSKRHFNSKVFHFSKYQYNANLHELLLKLWRIYSRSRRHAILKHLGHHRHKLLHHRRHHLCHPCLLLLLSWRRWRDLGYWLVVLSWMFDILATKIKHKFLKFLSLFQKILKLSTTAGKLITKVNLQAKCPRTRVFMNSAKVLKNLTAEQTLLMPVLARTLLQDEELLREKRTVILPNTKTVNPLTCANRWLAGRRDGHTDHRREFGDRHVAVVVDAARIYCGPAVAEVATRLRLQMLDAYCDFCGAPCRRDHRPTTHCRLCVCRRLRLLNLCSMPRPIRNWTSGARAAVSVPVLKTTGREASLPSTPYV</sequence>